<dbReference type="Proteomes" id="UP000766336">
    <property type="component" value="Unassembled WGS sequence"/>
</dbReference>
<sequence length="186" mass="19888">MILFNRDGGTEKDEAAAVEAFLLDNPGFLAARPQLYAVLTPPRRVHGEVLADHMTAMVEAGREVWRDLLQAGRTRKNFSGKVAEAVLALIAAADPFDCVRDEWPARLGVESCRLIAAVPGNAAMARDVTSADPALHGEAAPLVRREALLRAGEHTLVLGARDAADLPHEPEALAFLARALAATLAR</sequence>
<name>A0ABS5QB51_9PROT</name>
<dbReference type="EMBL" id="JAHCDA010000001">
    <property type="protein sequence ID" value="MBS7810748.1"/>
    <property type="molecule type" value="Genomic_DNA"/>
</dbReference>
<evidence type="ECO:0000313" key="2">
    <source>
        <dbReference type="Proteomes" id="UP000766336"/>
    </source>
</evidence>
<reference evidence="1 2" key="1">
    <citation type="submission" date="2021-05" db="EMBL/GenBank/DDBJ databases">
        <title>Roseococcus sp. XZZS9, whole genome shotgun sequencing project.</title>
        <authorList>
            <person name="Zhao G."/>
            <person name="Shen L."/>
        </authorList>
    </citation>
    <scope>NUCLEOTIDE SEQUENCE [LARGE SCALE GENOMIC DNA]</scope>
    <source>
        <strain evidence="1 2">XZZS9</strain>
    </source>
</reference>
<keyword evidence="2" id="KW-1185">Reference proteome</keyword>
<accession>A0ABS5QB51</accession>
<organism evidence="1 2">
    <name type="scientific">Roseococcus pinisoli</name>
    <dbReference type="NCBI Taxonomy" id="2835040"/>
    <lineage>
        <taxon>Bacteria</taxon>
        <taxon>Pseudomonadati</taxon>
        <taxon>Pseudomonadota</taxon>
        <taxon>Alphaproteobacteria</taxon>
        <taxon>Acetobacterales</taxon>
        <taxon>Roseomonadaceae</taxon>
        <taxon>Roseococcus</taxon>
    </lineage>
</organism>
<comment type="caution">
    <text evidence="1">The sequence shown here is derived from an EMBL/GenBank/DDBJ whole genome shotgun (WGS) entry which is preliminary data.</text>
</comment>
<proteinExistence type="predicted"/>
<gene>
    <name evidence="1" type="ORF">KHU32_07350</name>
</gene>
<evidence type="ECO:0000313" key="1">
    <source>
        <dbReference type="EMBL" id="MBS7810748.1"/>
    </source>
</evidence>
<protein>
    <submittedName>
        <fullName evidence="1">Uncharacterized protein</fullName>
    </submittedName>
</protein>
<dbReference type="RefSeq" id="WP_213669351.1">
    <property type="nucleotide sequence ID" value="NZ_JAHCDA010000001.1"/>
</dbReference>